<dbReference type="EMBL" id="SHKW01000001">
    <property type="protein sequence ID" value="RZU42206.1"/>
    <property type="molecule type" value="Genomic_DNA"/>
</dbReference>
<dbReference type="InterPro" id="IPR029045">
    <property type="entry name" value="ClpP/crotonase-like_dom_sf"/>
</dbReference>
<feature type="region of interest" description="Disordered" evidence="1">
    <location>
        <begin position="244"/>
        <end position="263"/>
    </location>
</feature>
<dbReference type="GO" id="GO:0005975">
    <property type="term" value="P:carbohydrate metabolic process"/>
    <property type="evidence" value="ECO:0007669"/>
    <property type="project" value="InterPro"/>
</dbReference>
<sequence length="277" mass="30200">MNEHIGLRGKAWFQALTGRDRARKEDPASVLAADATIGDELALFLCVIPNPESRFPCVRDGQVGLEEGYALAYRIREVLNADKDKPRNQKRPIIAIVDVKSQAYGRREETAGLFLAAAASSDAYASARMAGHPVIAYVVGHAFSGGFLTHGYQANRILALDDAGVTIHAMHKEAAARITRRSVDDLERLGQQIPPMSYNVQDYAKLGLLHQLLHVENPLEPNQSEVDEAKNAITAAIADARKGSTDLGVRRESPAAQQSRKAGIAARALMEQQWKNA</sequence>
<dbReference type="OrthoDB" id="5502755at2"/>
<dbReference type="Pfam" id="PF06833">
    <property type="entry name" value="MdcE"/>
    <property type="match status" value="1"/>
</dbReference>
<dbReference type="NCBIfam" id="TIGR03134">
    <property type="entry name" value="malonate_gamma"/>
    <property type="match status" value="1"/>
</dbReference>
<proteinExistence type="predicted"/>
<protein>
    <submittedName>
        <fullName evidence="2">Malonate decarboxylase gamma subunit</fullName>
    </submittedName>
</protein>
<accession>A0A4V2G4T1</accession>
<keyword evidence="3" id="KW-1185">Reference proteome</keyword>
<dbReference type="Gene3D" id="3.90.226.10">
    <property type="entry name" value="2-enoyl-CoA Hydratase, Chain A, domain 1"/>
    <property type="match status" value="1"/>
</dbReference>
<evidence type="ECO:0000313" key="3">
    <source>
        <dbReference type="Proteomes" id="UP000292958"/>
    </source>
</evidence>
<feature type="compositionally biased region" description="Basic and acidic residues" evidence="1">
    <location>
        <begin position="244"/>
        <end position="253"/>
    </location>
</feature>
<gene>
    <name evidence="2" type="ORF">BDD14_3758</name>
</gene>
<organism evidence="2 3">
    <name type="scientific">Edaphobacter modestus</name>
    <dbReference type="NCBI Taxonomy" id="388466"/>
    <lineage>
        <taxon>Bacteria</taxon>
        <taxon>Pseudomonadati</taxon>
        <taxon>Acidobacteriota</taxon>
        <taxon>Terriglobia</taxon>
        <taxon>Terriglobales</taxon>
        <taxon>Acidobacteriaceae</taxon>
        <taxon>Edaphobacter</taxon>
    </lineage>
</organism>
<name>A0A4V2G4T1_9BACT</name>
<dbReference type="RefSeq" id="WP_130419996.1">
    <property type="nucleotide sequence ID" value="NZ_SHKW01000001.1"/>
</dbReference>
<dbReference type="Proteomes" id="UP000292958">
    <property type="component" value="Unassembled WGS sequence"/>
</dbReference>
<dbReference type="AlphaFoldDB" id="A0A4V2G4T1"/>
<dbReference type="InterPro" id="IPR009648">
    <property type="entry name" value="Malonate_gamma"/>
</dbReference>
<evidence type="ECO:0000256" key="1">
    <source>
        <dbReference type="SAM" id="MobiDB-lite"/>
    </source>
</evidence>
<evidence type="ECO:0000313" key="2">
    <source>
        <dbReference type="EMBL" id="RZU42206.1"/>
    </source>
</evidence>
<comment type="caution">
    <text evidence="2">The sequence shown here is derived from an EMBL/GenBank/DDBJ whole genome shotgun (WGS) entry which is preliminary data.</text>
</comment>
<dbReference type="SUPFAM" id="SSF52096">
    <property type="entry name" value="ClpP/crotonase"/>
    <property type="match status" value="1"/>
</dbReference>
<reference evidence="2 3" key="1">
    <citation type="submission" date="2019-02" db="EMBL/GenBank/DDBJ databases">
        <title>Genomic Encyclopedia of Archaeal and Bacterial Type Strains, Phase II (KMG-II): from individual species to whole genera.</title>
        <authorList>
            <person name="Goeker M."/>
        </authorList>
    </citation>
    <scope>NUCLEOTIDE SEQUENCE [LARGE SCALE GENOMIC DNA]</scope>
    <source>
        <strain evidence="2 3">DSM 18101</strain>
    </source>
</reference>